<evidence type="ECO:0000313" key="2">
    <source>
        <dbReference type="EMBL" id="RZU54145.1"/>
    </source>
</evidence>
<organism evidence="2 3">
    <name type="scientific">Krasilnikovia cinnamomea</name>
    <dbReference type="NCBI Taxonomy" id="349313"/>
    <lineage>
        <taxon>Bacteria</taxon>
        <taxon>Bacillati</taxon>
        <taxon>Actinomycetota</taxon>
        <taxon>Actinomycetes</taxon>
        <taxon>Micromonosporales</taxon>
        <taxon>Micromonosporaceae</taxon>
        <taxon>Krasilnikovia</taxon>
    </lineage>
</organism>
<dbReference type="Proteomes" id="UP000292564">
    <property type="component" value="Unassembled WGS sequence"/>
</dbReference>
<dbReference type="AlphaFoldDB" id="A0A4Q7ZU94"/>
<dbReference type="RefSeq" id="WP_130512542.1">
    <property type="nucleotide sequence ID" value="NZ_SHKY01000001.1"/>
</dbReference>
<comment type="caution">
    <text evidence="2">The sequence shown here is derived from an EMBL/GenBank/DDBJ whole genome shotgun (WGS) entry which is preliminary data.</text>
</comment>
<feature type="region of interest" description="Disordered" evidence="1">
    <location>
        <begin position="1"/>
        <end position="22"/>
    </location>
</feature>
<reference evidence="2 3" key="1">
    <citation type="submission" date="2019-02" db="EMBL/GenBank/DDBJ databases">
        <title>Sequencing the genomes of 1000 actinobacteria strains.</title>
        <authorList>
            <person name="Klenk H.-P."/>
        </authorList>
    </citation>
    <scope>NUCLEOTIDE SEQUENCE [LARGE SCALE GENOMIC DNA]</scope>
    <source>
        <strain evidence="2 3">DSM 45162</strain>
    </source>
</reference>
<proteinExistence type="predicted"/>
<dbReference type="OrthoDB" id="7860281at2"/>
<dbReference type="EMBL" id="SHKY01000001">
    <property type="protein sequence ID" value="RZU54145.1"/>
    <property type="molecule type" value="Genomic_DNA"/>
</dbReference>
<evidence type="ECO:0000313" key="3">
    <source>
        <dbReference type="Proteomes" id="UP000292564"/>
    </source>
</evidence>
<gene>
    <name evidence="2" type="ORF">EV385_6084</name>
</gene>
<keyword evidence="3" id="KW-1185">Reference proteome</keyword>
<protein>
    <submittedName>
        <fullName evidence="2">Uncharacterized protein</fullName>
    </submittedName>
</protein>
<name>A0A4Q7ZU94_9ACTN</name>
<sequence>MNAVNPYGPPPPEFRDELPAPPIDPVRQLDPATVRPWQGLLAAGVGAEWAVSSVRRLTAPMRVTTSGALLDEEPFTLRRAVVPDRALDPAQNPGLPVADRLRRRFRVMLPHGSAPVSEGEPCRIGELPARCDRFRDRTGEGLRAFVVSADTGELDAGGSPVGVVAVVSGPPSRYETVAATGWSLATAAVPGRPWREWAAPDGWHWSETLQLDAGDRIVNASIEETWAQDLDEWTGEVFARAPFLRGKRTLGDRPVRVDGLREARMHRFDWQPSGRGRMLTNVVVGVQDGVGFQLVMELPFHADAALSATLDDVLPAVRLGL</sequence>
<evidence type="ECO:0000256" key="1">
    <source>
        <dbReference type="SAM" id="MobiDB-lite"/>
    </source>
</evidence>
<accession>A0A4Q7ZU94</accession>